<gene>
    <name evidence="2" type="ORF">ANANG_G00266580</name>
</gene>
<sequence>MREFGCFGKPRDSDQLPKTGKTMGRKQKVKKEKGTSFLRSTGQAADLLGTTRLGTLVTGSGWNSGAVDSTVTSQQEGCA</sequence>
<evidence type="ECO:0000313" key="3">
    <source>
        <dbReference type="Proteomes" id="UP001044222"/>
    </source>
</evidence>
<evidence type="ECO:0000256" key="1">
    <source>
        <dbReference type="SAM" id="MobiDB-lite"/>
    </source>
</evidence>
<keyword evidence="3" id="KW-1185">Reference proteome</keyword>
<comment type="caution">
    <text evidence="2">The sequence shown here is derived from an EMBL/GenBank/DDBJ whole genome shotgun (WGS) entry which is preliminary data.</text>
</comment>
<dbReference type="Proteomes" id="UP001044222">
    <property type="component" value="Chromosome 15"/>
</dbReference>
<accession>A0A9D3RLM5</accession>
<feature type="region of interest" description="Disordered" evidence="1">
    <location>
        <begin position="1"/>
        <end position="36"/>
    </location>
</feature>
<dbReference type="AlphaFoldDB" id="A0A9D3RLM5"/>
<organism evidence="2 3">
    <name type="scientific">Anguilla anguilla</name>
    <name type="common">European freshwater eel</name>
    <name type="synonym">Muraena anguilla</name>
    <dbReference type="NCBI Taxonomy" id="7936"/>
    <lineage>
        <taxon>Eukaryota</taxon>
        <taxon>Metazoa</taxon>
        <taxon>Chordata</taxon>
        <taxon>Craniata</taxon>
        <taxon>Vertebrata</taxon>
        <taxon>Euteleostomi</taxon>
        <taxon>Actinopterygii</taxon>
        <taxon>Neopterygii</taxon>
        <taxon>Teleostei</taxon>
        <taxon>Anguilliformes</taxon>
        <taxon>Anguillidae</taxon>
        <taxon>Anguilla</taxon>
    </lineage>
</organism>
<protein>
    <submittedName>
        <fullName evidence="2">Uncharacterized protein</fullName>
    </submittedName>
</protein>
<dbReference type="EMBL" id="JAFIRN010000015">
    <property type="protein sequence ID" value="KAG5834911.1"/>
    <property type="molecule type" value="Genomic_DNA"/>
</dbReference>
<evidence type="ECO:0000313" key="2">
    <source>
        <dbReference type="EMBL" id="KAG5834911.1"/>
    </source>
</evidence>
<proteinExistence type="predicted"/>
<feature type="compositionally biased region" description="Basic and acidic residues" evidence="1">
    <location>
        <begin position="1"/>
        <end position="15"/>
    </location>
</feature>
<reference evidence="2" key="1">
    <citation type="submission" date="2021-01" db="EMBL/GenBank/DDBJ databases">
        <title>A chromosome-scale assembly of European eel, Anguilla anguilla.</title>
        <authorList>
            <person name="Henkel C."/>
            <person name="Jong-Raadsen S.A."/>
            <person name="Dufour S."/>
            <person name="Weltzien F.-A."/>
            <person name="Palstra A.P."/>
            <person name="Pelster B."/>
            <person name="Spaink H.P."/>
            <person name="Van Den Thillart G.E."/>
            <person name="Jansen H."/>
            <person name="Zahm M."/>
            <person name="Klopp C."/>
            <person name="Cedric C."/>
            <person name="Louis A."/>
            <person name="Berthelot C."/>
            <person name="Parey E."/>
            <person name="Roest Crollius H."/>
            <person name="Montfort J."/>
            <person name="Robinson-Rechavi M."/>
            <person name="Bucao C."/>
            <person name="Bouchez O."/>
            <person name="Gislard M."/>
            <person name="Lluch J."/>
            <person name="Milhes M."/>
            <person name="Lampietro C."/>
            <person name="Lopez Roques C."/>
            <person name="Donnadieu C."/>
            <person name="Braasch I."/>
            <person name="Desvignes T."/>
            <person name="Postlethwait J."/>
            <person name="Bobe J."/>
            <person name="Guiguen Y."/>
            <person name="Dirks R."/>
        </authorList>
    </citation>
    <scope>NUCLEOTIDE SEQUENCE</scope>
    <source>
        <strain evidence="2">Tag_6206</strain>
        <tissue evidence="2">Liver</tissue>
    </source>
</reference>
<name>A0A9D3RLM5_ANGAN</name>